<dbReference type="EMBL" id="NCXP01000014">
    <property type="protein sequence ID" value="OSC40417.1"/>
    <property type="molecule type" value="Genomic_DNA"/>
</dbReference>
<dbReference type="PANTHER" id="PTHR40048">
    <property type="entry name" value="RHAMNOSYL O-METHYLTRANSFERASE"/>
    <property type="match status" value="1"/>
</dbReference>
<dbReference type="InterPro" id="IPR054932">
    <property type="entry name" value="RhmsylMtase"/>
</dbReference>
<evidence type="ECO:0000256" key="7">
    <source>
        <dbReference type="ARBA" id="ARBA00022729"/>
    </source>
</evidence>
<dbReference type="OrthoDB" id="189417at2"/>
<reference evidence="9 10" key="1">
    <citation type="submission" date="2017-04" db="EMBL/GenBank/DDBJ databases">
        <title>The new phylogeny of genus Mycobacterium.</title>
        <authorList>
            <person name="Tortoli E."/>
            <person name="Trovato A."/>
            <person name="Cirillo D.M."/>
        </authorList>
    </citation>
    <scope>NUCLEOTIDE SEQUENCE [LARGE SCALE GENOMIC DNA]</scope>
    <source>
        <strain evidence="9 10">TBL 1200985</strain>
    </source>
</reference>
<comment type="caution">
    <text evidence="9">The sequence shown here is derived from an EMBL/GenBank/DDBJ whole genome shotgun (WGS) entry which is preliminary data.</text>
</comment>
<evidence type="ECO:0000256" key="2">
    <source>
        <dbReference type="ARBA" id="ARBA00007565"/>
    </source>
</evidence>
<evidence type="ECO:0000256" key="4">
    <source>
        <dbReference type="ARBA" id="ARBA00022516"/>
    </source>
</evidence>
<keyword evidence="5 9" id="KW-0489">Methyltransferase</keyword>
<dbReference type="GO" id="GO:0005886">
    <property type="term" value="C:plasma membrane"/>
    <property type="evidence" value="ECO:0007669"/>
    <property type="project" value="TreeGrafter"/>
</dbReference>
<evidence type="ECO:0000313" key="9">
    <source>
        <dbReference type="EMBL" id="OSC40417.1"/>
    </source>
</evidence>
<dbReference type="SUPFAM" id="SSF53335">
    <property type="entry name" value="S-adenosyl-L-methionine-dependent methyltransferases"/>
    <property type="match status" value="1"/>
</dbReference>
<dbReference type="STRING" id="1430326.B8W66_12890"/>
<evidence type="ECO:0000256" key="1">
    <source>
        <dbReference type="ARBA" id="ARBA00003116"/>
    </source>
</evidence>
<evidence type="ECO:0000256" key="3">
    <source>
        <dbReference type="ARBA" id="ARBA00016626"/>
    </source>
</evidence>
<dbReference type="NCBIfam" id="NF045824">
    <property type="entry name" value="RhmsylMtase"/>
    <property type="match status" value="1"/>
</dbReference>
<dbReference type="PANTHER" id="PTHR40048:SF1">
    <property type="entry name" value="RHAMNOSYL O-METHYLTRANSFERASE"/>
    <property type="match status" value="1"/>
</dbReference>
<dbReference type="Pfam" id="PF04989">
    <property type="entry name" value="RMNT_CmcI"/>
    <property type="match status" value="1"/>
</dbReference>
<comment type="similarity">
    <text evidence="2">Belongs to the rhamnosyl O-methyltransferase family.</text>
</comment>
<dbReference type="GO" id="GO:0071770">
    <property type="term" value="P:DIM/DIP cell wall layer assembly"/>
    <property type="evidence" value="ECO:0007669"/>
    <property type="project" value="TreeGrafter"/>
</dbReference>
<name>A0A1X2LVE5_9MYCO</name>
<keyword evidence="8" id="KW-0443">Lipid metabolism</keyword>
<evidence type="ECO:0000313" key="10">
    <source>
        <dbReference type="Proteomes" id="UP000193247"/>
    </source>
</evidence>
<gene>
    <name evidence="9" type="ORF">B8W66_12890</name>
</gene>
<evidence type="ECO:0000256" key="6">
    <source>
        <dbReference type="ARBA" id="ARBA00022679"/>
    </source>
</evidence>
<accession>A0A1X2LVE5</accession>
<dbReference type="InterPro" id="IPR007072">
    <property type="entry name" value="RNMT_CmcI"/>
</dbReference>
<dbReference type="Gene3D" id="3.40.50.150">
    <property type="entry name" value="Vaccinia Virus protein VP39"/>
    <property type="match status" value="1"/>
</dbReference>
<dbReference type="InterPro" id="IPR029063">
    <property type="entry name" value="SAM-dependent_MTases_sf"/>
</dbReference>
<organism evidence="9 10">
    <name type="scientific">Mycobacterium decipiens</name>
    <dbReference type="NCBI Taxonomy" id="1430326"/>
    <lineage>
        <taxon>Bacteria</taxon>
        <taxon>Bacillati</taxon>
        <taxon>Actinomycetota</taxon>
        <taxon>Actinomycetes</taxon>
        <taxon>Mycobacteriales</taxon>
        <taxon>Mycobacteriaceae</taxon>
        <taxon>Mycobacterium</taxon>
    </lineage>
</organism>
<evidence type="ECO:0000256" key="8">
    <source>
        <dbReference type="ARBA" id="ARBA00023098"/>
    </source>
</evidence>
<evidence type="ECO:0000256" key="5">
    <source>
        <dbReference type="ARBA" id="ARBA00022603"/>
    </source>
</evidence>
<protein>
    <recommendedName>
        <fullName evidence="3">Rhamnosyl O-methyltransferase</fullName>
    </recommendedName>
</protein>
<keyword evidence="7" id="KW-0732">Signal</keyword>
<dbReference type="GO" id="GO:0032259">
    <property type="term" value="P:methylation"/>
    <property type="evidence" value="ECO:0007669"/>
    <property type="project" value="UniProtKB-KW"/>
</dbReference>
<keyword evidence="4" id="KW-0444">Lipid biosynthesis</keyword>
<dbReference type="Proteomes" id="UP000193247">
    <property type="component" value="Unassembled WGS sequence"/>
</dbReference>
<sequence length="240" mass="27385">MDVMGLFMRLAEIVRKLASAVAQLVYRPSDSATEEYHKWYYSNLVWNKTTWMGIKCWKSVSDMWNYQEILIDLKPSLIIEFGSRYGGSALFFANVMRHTGQPFKVLSVDISQKALDPAARRDPDIMFLESPSTIPAVAEHIQRLKGEYPGKIFAILDSDHSMNHVLAEMKLLRPLLSVGDYVIVEDSNINGHPVLPGFGPGPYEAIEAYEHEFPHDYKHDVARENKFGWTCAPYGFLIRN</sequence>
<dbReference type="AlphaFoldDB" id="A0A1X2LVE5"/>
<comment type="function">
    <text evidence="1">Catalyzes the O-methylation of the hydroxyl group located on C-2 of the first rhamnosyl residue linked to the phenolic group of glycosylated phenolphthiocerol dimycocerosates (PGL) and p-hydroxybenzoic acid derivatives (p-HBAD).</text>
</comment>
<dbReference type="GO" id="GO:0008168">
    <property type="term" value="F:methyltransferase activity"/>
    <property type="evidence" value="ECO:0007669"/>
    <property type="project" value="UniProtKB-KW"/>
</dbReference>
<keyword evidence="10" id="KW-1185">Reference proteome</keyword>
<proteinExistence type="inferred from homology"/>
<dbReference type="GO" id="GO:0008610">
    <property type="term" value="P:lipid biosynthetic process"/>
    <property type="evidence" value="ECO:0007669"/>
    <property type="project" value="InterPro"/>
</dbReference>
<keyword evidence="6 9" id="KW-0808">Transferase</keyword>